<dbReference type="HOGENOM" id="CLU_043917_0_0_6"/>
<feature type="chain" id="PRO_5003010022" description="DUF306 domain-containing protein" evidence="1">
    <location>
        <begin position="22"/>
        <end position="266"/>
    </location>
</feature>
<dbReference type="Gene3D" id="2.40.128.270">
    <property type="match status" value="1"/>
</dbReference>
<dbReference type="InterPro" id="IPR038670">
    <property type="entry name" value="HslJ-like_sf"/>
</dbReference>
<feature type="domain" description="DUF306" evidence="2">
    <location>
        <begin position="144"/>
        <end position="246"/>
    </location>
</feature>
<dbReference type="EMBL" id="CP001801">
    <property type="protein sequence ID" value="ACX95117.1"/>
    <property type="molecule type" value="Genomic_DNA"/>
</dbReference>
<dbReference type="AlphaFoldDB" id="D0KXA3"/>
<dbReference type="PROSITE" id="PS51257">
    <property type="entry name" value="PROKAR_LIPOPROTEIN"/>
    <property type="match status" value="1"/>
</dbReference>
<protein>
    <recommendedName>
        <fullName evidence="2">DUF306 domain-containing protein</fullName>
    </recommendedName>
</protein>
<accession>D0KXA3</accession>
<evidence type="ECO:0000313" key="4">
    <source>
        <dbReference type="Proteomes" id="UP000009102"/>
    </source>
</evidence>
<feature type="signal peptide" evidence="1">
    <location>
        <begin position="1"/>
        <end position="21"/>
    </location>
</feature>
<dbReference type="STRING" id="555778.Hneap_0254"/>
<dbReference type="KEGG" id="hna:Hneap_0254"/>
<gene>
    <name evidence="3" type="ordered locus">Hneap_0254</name>
</gene>
<name>D0KXA3_HALNC</name>
<dbReference type="Proteomes" id="UP000009102">
    <property type="component" value="Chromosome"/>
</dbReference>
<dbReference type="InterPro" id="IPR053147">
    <property type="entry name" value="Hsp_HslJ-like"/>
</dbReference>
<evidence type="ECO:0000313" key="3">
    <source>
        <dbReference type="EMBL" id="ACX95117.1"/>
    </source>
</evidence>
<evidence type="ECO:0000256" key="1">
    <source>
        <dbReference type="SAM" id="SignalP"/>
    </source>
</evidence>
<dbReference type="eggNOG" id="COG3187">
    <property type="taxonomic scope" value="Bacteria"/>
</dbReference>
<dbReference type="Pfam" id="PF03724">
    <property type="entry name" value="META"/>
    <property type="match status" value="1"/>
</dbReference>
<organism evidence="3 4">
    <name type="scientific">Halothiobacillus neapolitanus (strain ATCC 23641 / DSM 15147 / CIP 104769 / NCIMB 8539 / c2)</name>
    <name type="common">Thiobacillus neapolitanus</name>
    <dbReference type="NCBI Taxonomy" id="555778"/>
    <lineage>
        <taxon>Bacteria</taxon>
        <taxon>Pseudomonadati</taxon>
        <taxon>Pseudomonadota</taxon>
        <taxon>Gammaproteobacteria</taxon>
        <taxon>Chromatiales</taxon>
        <taxon>Halothiobacillaceae</taxon>
        <taxon>Halothiobacillus</taxon>
    </lineage>
</organism>
<proteinExistence type="predicted"/>
<keyword evidence="1" id="KW-0732">Signal</keyword>
<keyword evidence="4" id="KW-1185">Reference proteome</keyword>
<dbReference type="PANTHER" id="PTHR35535:SF1">
    <property type="entry name" value="HEAT SHOCK PROTEIN HSLJ"/>
    <property type="match status" value="1"/>
</dbReference>
<sequence length="266" mass="28985">MQNKKYLNISAVLVLAVGMFAGLTACSASKPVPPDNHTSQIALDWAGGYYSALAKESNGQPDGAVSLWLAPNGGYRLDLENIKGIPRQSYTGKVKWIEGKEVDLRGAPPEYARWLVQENQLRNATKGWAAKHVPALVAALALPDQWTLTELAGDQSDLTQKPPELTFNMAQRVFGFDGCNRLMGRYQLDADGKLSFKPLAGTRMACMQPTPERAFLAMLEKVADAKIQGETLEFFAADGKKLAQFRATSSQALPSASRQNNASRPE</sequence>
<reference evidence="3 4" key="1">
    <citation type="submission" date="2009-10" db="EMBL/GenBank/DDBJ databases">
        <title>Complete sequence of Halothiobacillus neapolitanus c2.</title>
        <authorList>
            <consortium name="US DOE Joint Genome Institute"/>
            <person name="Lucas S."/>
            <person name="Copeland A."/>
            <person name="Lapidus A."/>
            <person name="Glavina del Rio T."/>
            <person name="Tice H."/>
            <person name="Bruce D."/>
            <person name="Goodwin L."/>
            <person name="Pitluck S."/>
            <person name="Davenport K."/>
            <person name="Brettin T."/>
            <person name="Detter J.C."/>
            <person name="Han C."/>
            <person name="Tapia R."/>
            <person name="Larimer F."/>
            <person name="Land M."/>
            <person name="Hauser L."/>
            <person name="Kyrpides N."/>
            <person name="Mikhailova N."/>
            <person name="Kerfeld C."/>
            <person name="Cannon G."/>
            <person name="Heinhort S."/>
        </authorList>
    </citation>
    <scope>NUCLEOTIDE SEQUENCE [LARGE SCALE GENOMIC DNA]</scope>
    <source>
        <strain evidence="4">ATCC 23641 / c2</strain>
    </source>
</reference>
<evidence type="ECO:0000259" key="2">
    <source>
        <dbReference type="Pfam" id="PF03724"/>
    </source>
</evidence>
<dbReference type="RefSeq" id="WP_012823153.1">
    <property type="nucleotide sequence ID" value="NC_013422.1"/>
</dbReference>
<dbReference type="InterPro" id="IPR005184">
    <property type="entry name" value="DUF306_Meta_HslJ"/>
</dbReference>
<dbReference type="PANTHER" id="PTHR35535">
    <property type="entry name" value="HEAT SHOCK PROTEIN HSLJ"/>
    <property type="match status" value="1"/>
</dbReference>